<dbReference type="RefSeq" id="WP_028143479.1">
    <property type="nucleotide sequence ID" value="NZ_CP029425.2"/>
</dbReference>
<dbReference type="KEGG" id="bot:CIT37_39460"/>
<organism evidence="1 3">
    <name type="scientific">Bradyrhizobium ottawaense</name>
    <dbReference type="NCBI Taxonomy" id="931866"/>
    <lineage>
        <taxon>Bacteria</taxon>
        <taxon>Pseudomonadati</taxon>
        <taxon>Pseudomonadota</taxon>
        <taxon>Alphaproteobacteria</taxon>
        <taxon>Hyphomicrobiales</taxon>
        <taxon>Nitrobacteraceae</taxon>
        <taxon>Bradyrhizobium</taxon>
    </lineage>
</organism>
<evidence type="ECO:0000313" key="1">
    <source>
        <dbReference type="EMBL" id="AWL97534.1"/>
    </source>
</evidence>
<dbReference type="GeneID" id="92968749"/>
<sequence>MSVQSQAPPALSPSQRYLAGILLRLRRLINQSVASMLANREKAAMQFAKGCGGTTASGDGTVRDTLHDQRICISSNSFNSRR</sequence>
<protein>
    <submittedName>
        <fullName evidence="1">Uncharacterized protein</fullName>
    </submittedName>
</protein>
<dbReference type="Proteomes" id="UP000215703">
    <property type="component" value="Chromosome"/>
</dbReference>
<keyword evidence="4" id="KW-1185">Reference proteome</keyword>
<dbReference type="AlphaFoldDB" id="A0A2U8PJ45"/>
<evidence type="ECO:0000313" key="4">
    <source>
        <dbReference type="Proteomes" id="UP001565369"/>
    </source>
</evidence>
<dbReference type="Proteomes" id="UP001565369">
    <property type="component" value="Unassembled WGS sequence"/>
</dbReference>
<accession>A0A2U8PJ45</accession>
<reference evidence="1" key="3">
    <citation type="journal article" date="2018" name="Microbiol. Resour. Announc.">
        <title>Complete Genome Sequence of Bradyrhizobium ottawaense OO99(T), an Efficient Nitrogen-Fixing Symbiont of Soybean.</title>
        <authorList>
            <person name="Nguyen H.D.T."/>
            <person name="Cloutier S."/>
            <person name="Bromfield E.S.P."/>
        </authorList>
    </citation>
    <scope>NUCLEOTIDE SEQUENCE</scope>
    <source>
        <strain evidence="1">OO99</strain>
    </source>
</reference>
<proteinExistence type="predicted"/>
<dbReference type="EMBL" id="CP029425">
    <property type="protein sequence ID" value="AWL97534.1"/>
    <property type="molecule type" value="Genomic_DNA"/>
</dbReference>
<gene>
    <name evidence="2" type="ORF">ABIG07_005150</name>
    <name evidence="1" type="ORF">CIT37_39460</name>
</gene>
<name>A0A2U8PJ45_9BRAD</name>
<reference evidence="2 4" key="4">
    <citation type="submission" date="2024-07" db="EMBL/GenBank/DDBJ databases">
        <title>Genomic Encyclopedia of Type Strains, Phase V (KMG-V): Genome sequencing to study the core and pangenomes of soil and plant-associated prokaryotes.</title>
        <authorList>
            <person name="Whitman W."/>
        </authorList>
    </citation>
    <scope>NUCLEOTIDE SEQUENCE [LARGE SCALE GENOMIC DNA]</scope>
    <source>
        <strain evidence="2 4">USDA 152</strain>
    </source>
</reference>
<reference evidence="1 3" key="1">
    <citation type="journal article" date="2014" name="Int. J. Syst. Evol. Microbiol.">
        <title>Bradyrhizobium ottawaense sp. nov., a symbiotic nitrogen fixing bacterium from root nodules of soybeans in Canada.</title>
        <authorList>
            <person name="Yu X."/>
            <person name="Cloutier S."/>
            <person name="Tambong J.T."/>
            <person name="Bromfield E.S."/>
        </authorList>
    </citation>
    <scope>NUCLEOTIDE SEQUENCE [LARGE SCALE GENOMIC DNA]</scope>
    <source>
        <strain evidence="1 3">OO99</strain>
    </source>
</reference>
<reference evidence="1 3" key="2">
    <citation type="journal article" date="2017" name="Syst. Appl. Microbiol.">
        <title>Soybeans inoculated with root zone soils of Canadian native legumes harbour diverse and novel Bradyrhizobium spp. that possess agricultural potential.</title>
        <authorList>
            <person name="Bromfield E.S.P."/>
            <person name="Cloutier S."/>
            <person name="Tambong J.T."/>
            <person name="Tran Thi T.V."/>
        </authorList>
    </citation>
    <scope>NUCLEOTIDE SEQUENCE [LARGE SCALE GENOMIC DNA]</scope>
    <source>
        <strain evidence="1 3">OO99</strain>
    </source>
</reference>
<evidence type="ECO:0000313" key="3">
    <source>
        <dbReference type="Proteomes" id="UP000215703"/>
    </source>
</evidence>
<evidence type="ECO:0000313" key="2">
    <source>
        <dbReference type="EMBL" id="MEY9456202.1"/>
    </source>
</evidence>
<accession>A0A5H2YT91</accession>
<dbReference type="EMBL" id="JBGBZJ010000003">
    <property type="protein sequence ID" value="MEY9456202.1"/>
    <property type="molecule type" value="Genomic_DNA"/>
</dbReference>